<dbReference type="Proteomes" id="UP001500394">
    <property type="component" value="Unassembled WGS sequence"/>
</dbReference>
<keyword evidence="4" id="KW-1185">Reference proteome</keyword>
<comment type="caution">
    <text evidence="3">The sequence shown here is derived from an EMBL/GenBank/DDBJ whole genome shotgun (WGS) entry which is preliminary data.</text>
</comment>
<evidence type="ECO:0000256" key="2">
    <source>
        <dbReference type="SAM" id="Phobius"/>
    </source>
</evidence>
<feature type="transmembrane region" description="Helical" evidence="2">
    <location>
        <begin position="6"/>
        <end position="23"/>
    </location>
</feature>
<evidence type="ECO:0000256" key="1">
    <source>
        <dbReference type="SAM" id="MobiDB-lite"/>
    </source>
</evidence>
<reference evidence="4" key="1">
    <citation type="journal article" date="2019" name="Int. J. Syst. Evol. Microbiol.">
        <title>The Global Catalogue of Microorganisms (GCM) 10K type strain sequencing project: providing services to taxonomists for standard genome sequencing and annotation.</title>
        <authorList>
            <consortium name="The Broad Institute Genomics Platform"/>
            <consortium name="The Broad Institute Genome Sequencing Center for Infectious Disease"/>
            <person name="Wu L."/>
            <person name="Ma J."/>
        </authorList>
    </citation>
    <scope>NUCLEOTIDE SEQUENCE [LARGE SCALE GENOMIC DNA]</scope>
    <source>
        <strain evidence="4">JCM 17858</strain>
    </source>
</reference>
<dbReference type="RefSeq" id="WP_345067035.1">
    <property type="nucleotide sequence ID" value="NZ_BAABGR010000015.1"/>
</dbReference>
<proteinExistence type="predicted"/>
<name>A0ABP8R283_9SPHI</name>
<dbReference type="EMBL" id="BAABGR010000015">
    <property type="protein sequence ID" value="GAA4516358.1"/>
    <property type="molecule type" value="Genomic_DNA"/>
</dbReference>
<feature type="region of interest" description="Disordered" evidence="1">
    <location>
        <begin position="25"/>
        <end position="58"/>
    </location>
</feature>
<keyword evidence="2" id="KW-1133">Transmembrane helix</keyword>
<keyword evidence="2" id="KW-0812">Transmembrane</keyword>
<accession>A0ABP8R283</accession>
<evidence type="ECO:0000313" key="3">
    <source>
        <dbReference type="EMBL" id="GAA4516358.1"/>
    </source>
</evidence>
<sequence>MENYWVIIFFVIAFVINVSRNYQKEQEKAKRRMSQQRPVRPKSSPLPQSQPELKPAPPIVEKSVYTKLEKTALIEESMPEEVLALKRSRELKEKEKAIKLHKAQQAQKETVEKEKIFDLRTAIIQSAILERPYQ</sequence>
<gene>
    <name evidence="3" type="ORF">GCM10023173_15550</name>
</gene>
<evidence type="ECO:0000313" key="4">
    <source>
        <dbReference type="Proteomes" id="UP001500394"/>
    </source>
</evidence>
<keyword evidence="2" id="KW-0472">Membrane</keyword>
<organism evidence="3 4">
    <name type="scientific">Sphingobacterium thermophilum</name>
    <dbReference type="NCBI Taxonomy" id="768534"/>
    <lineage>
        <taxon>Bacteria</taxon>
        <taxon>Pseudomonadati</taxon>
        <taxon>Bacteroidota</taxon>
        <taxon>Sphingobacteriia</taxon>
        <taxon>Sphingobacteriales</taxon>
        <taxon>Sphingobacteriaceae</taxon>
        <taxon>Sphingobacterium</taxon>
    </lineage>
</organism>
<protein>
    <submittedName>
        <fullName evidence="3">Uncharacterized protein</fullName>
    </submittedName>
</protein>